<dbReference type="EMBL" id="JARKIE010000294">
    <property type="protein sequence ID" value="KAJ7657051.1"/>
    <property type="molecule type" value="Genomic_DNA"/>
</dbReference>
<accession>A0AAD7G1S0</accession>
<evidence type="ECO:0000313" key="2">
    <source>
        <dbReference type="EMBL" id="KAJ7657051.1"/>
    </source>
</evidence>
<evidence type="ECO:0000313" key="3">
    <source>
        <dbReference type="Proteomes" id="UP001221757"/>
    </source>
</evidence>
<reference evidence="2" key="1">
    <citation type="submission" date="2023-03" db="EMBL/GenBank/DDBJ databases">
        <title>Massive genome expansion in bonnet fungi (Mycena s.s.) driven by repeated elements and novel gene families across ecological guilds.</title>
        <authorList>
            <consortium name="Lawrence Berkeley National Laboratory"/>
            <person name="Harder C.B."/>
            <person name="Miyauchi S."/>
            <person name="Viragh M."/>
            <person name="Kuo A."/>
            <person name="Thoen E."/>
            <person name="Andreopoulos B."/>
            <person name="Lu D."/>
            <person name="Skrede I."/>
            <person name="Drula E."/>
            <person name="Henrissat B."/>
            <person name="Morin E."/>
            <person name="Kohler A."/>
            <person name="Barry K."/>
            <person name="LaButti K."/>
            <person name="Morin E."/>
            <person name="Salamov A."/>
            <person name="Lipzen A."/>
            <person name="Mereny Z."/>
            <person name="Hegedus B."/>
            <person name="Baldrian P."/>
            <person name="Stursova M."/>
            <person name="Weitz H."/>
            <person name="Taylor A."/>
            <person name="Grigoriev I.V."/>
            <person name="Nagy L.G."/>
            <person name="Martin F."/>
            <person name="Kauserud H."/>
        </authorList>
    </citation>
    <scope>NUCLEOTIDE SEQUENCE</scope>
    <source>
        <strain evidence="2">CBHHK067</strain>
    </source>
</reference>
<feature type="region of interest" description="Disordered" evidence="1">
    <location>
        <begin position="1"/>
        <end position="32"/>
    </location>
</feature>
<dbReference type="AlphaFoldDB" id="A0AAD7G1S0"/>
<protein>
    <submittedName>
        <fullName evidence="2">Uncharacterized protein</fullName>
    </submittedName>
</protein>
<gene>
    <name evidence="2" type="ORF">B0H17DRAFT_1213631</name>
</gene>
<comment type="caution">
    <text evidence="2">The sequence shown here is derived from an EMBL/GenBank/DDBJ whole genome shotgun (WGS) entry which is preliminary data.</text>
</comment>
<organism evidence="2 3">
    <name type="scientific">Mycena rosella</name>
    <name type="common">Pink bonnet</name>
    <name type="synonym">Agaricus rosellus</name>
    <dbReference type="NCBI Taxonomy" id="1033263"/>
    <lineage>
        <taxon>Eukaryota</taxon>
        <taxon>Fungi</taxon>
        <taxon>Dikarya</taxon>
        <taxon>Basidiomycota</taxon>
        <taxon>Agaricomycotina</taxon>
        <taxon>Agaricomycetes</taxon>
        <taxon>Agaricomycetidae</taxon>
        <taxon>Agaricales</taxon>
        <taxon>Marasmiineae</taxon>
        <taxon>Mycenaceae</taxon>
        <taxon>Mycena</taxon>
    </lineage>
</organism>
<dbReference type="Proteomes" id="UP001221757">
    <property type="component" value="Unassembled WGS sequence"/>
</dbReference>
<name>A0AAD7G1S0_MYCRO</name>
<evidence type="ECO:0000256" key="1">
    <source>
        <dbReference type="SAM" id="MobiDB-lite"/>
    </source>
</evidence>
<sequence>MPGSFSSVPSLPSQSQTSHHARVGGAQVSHPIKLLNPTRPTIDYSPSRIAPARVAAYSEWHNRSIHRARLTPAAVPPAINASPHQLLRAPPPPTFYLAFGASANDTARNSSCCRADGVHIRLVSYFSQRSSSFGVSL</sequence>
<keyword evidence="3" id="KW-1185">Reference proteome</keyword>
<proteinExistence type="predicted"/>
<feature type="compositionally biased region" description="Low complexity" evidence="1">
    <location>
        <begin position="1"/>
        <end position="18"/>
    </location>
</feature>